<reference evidence="2 3" key="1">
    <citation type="journal article" date="2019" name="Sci. Rep.">
        <title>Comparative genomics of chytrid fungi reveal insights into the obligate biotrophic and pathogenic lifestyle of Synchytrium endobioticum.</title>
        <authorList>
            <person name="van de Vossenberg B.T.L.H."/>
            <person name="Warris S."/>
            <person name="Nguyen H.D.T."/>
            <person name="van Gent-Pelzer M.P.E."/>
            <person name="Joly D.L."/>
            <person name="van de Geest H.C."/>
            <person name="Bonants P.J.M."/>
            <person name="Smith D.S."/>
            <person name="Levesque C.A."/>
            <person name="van der Lee T.A.J."/>
        </authorList>
    </citation>
    <scope>NUCLEOTIDE SEQUENCE [LARGE SCALE GENOMIC DNA]</scope>
    <source>
        <strain evidence="2 3">LEV6574</strain>
    </source>
</reference>
<protein>
    <submittedName>
        <fullName evidence="2">Uncharacterized protein</fullName>
    </submittedName>
</protein>
<dbReference type="EMBL" id="QEAM01000052">
    <property type="protein sequence ID" value="TPX48440.1"/>
    <property type="molecule type" value="Genomic_DNA"/>
</dbReference>
<organism evidence="2 3">
    <name type="scientific">Synchytrium endobioticum</name>
    <dbReference type="NCBI Taxonomy" id="286115"/>
    <lineage>
        <taxon>Eukaryota</taxon>
        <taxon>Fungi</taxon>
        <taxon>Fungi incertae sedis</taxon>
        <taxon>Chytridiomycota</taxon>
        <taxon>Chytridiomycota incertae sedis</taxon>
        <taxon>Chytridiomycetes</taxon>
        <taxon>Synchytriales</taxon>
        <taxon>Synchytriaceae</taxon>
        <taxon>Synchytrium</taxon>
    </lineage>
</organism>
<evidence type="ECO:0000313" key="3">
    <source>
        <dbReference type="Proteomes" id="UP000320475"/>
    </source>
</evidence>
<comment type="caution">
    <text evidence="2">The sequence shown here is derived from an EMBL/GenBank/DDBJ whole genome shotgun (WGS) entry which is preliminary data.</text>
</comment>
<proteinExistence type="predicted"/>
<feature type="compositionally biased region" description="Basic residues" evidence="1">
    <location>
        <begin position="102"/>
        <end position="113"/>
    </location>
</feature>
<feature type="region of interest" description="Disordered" evidence="1">
    <location>
        <begin position="79"/>
        <end position="113"/>
    </location>
</feature>
<name>A0A507DC51_9FUNG</name>
<dbReference type="Proteomes" id="UP000320475">
    <property type="component" value="Unassembled WGS sequence"/>
</dbReference>
<accession>A0A507DC51</accession>
<sequence>MQAKSSGTSVTSFSTKTKQYSKNPDAQFCGWCWKNKHKHNNHSFDKCTRRPKSCLACPAMSNHDTSQCYKIKKLREETAGNAASKPKPLKDAYRHTPCNAKGKAKTVMRHIRQ</sequence>
<evidence type="ECO:0000256" key="1">
    <source>
        <dbReference type="SAM" id="MobiDB-lite"/>
    </source>
</evidence>
<feature type="region of interest" description="Disordered" evidence="1">
    <location>
        <begin position="1"/>
        <end position="23"/>
    </location>
</feature>
<gene>
    <name evidence="2" type="ORF">SeLEV6574_g02032</name>
</gene>
<dbReference type="AlphaFoldDB" id="A0A507DC51"/>
<evidence type="ECO:0000313" key="2">
    <source>
        <dbReference type="EMBL" id="TPX48440.1"/>
    </source>
</evidence>